<dbReference type="Gene3D" id="1.10.1740.10">
    <property type="match status" value="1"/>
</dbReference>
<accession>A0A7Y9J7J9</accession>
<dbReference type="RefSeq" id="WP_179795769.1">
    <property type="nucleotide sequence ID" value="NZ_BAABHP010000015.1"/>
</dbReference>
<dbReference type="InterPro" id="IPR013324">
    <property type="entry name" value="RNA_pol_sigma_r3/r4-like"/>
</dbReference>
<keyword evidence="10" id="KW-1185">Reference proteome</keyword>
<evidence type="ECO:0000259" key="8">
    <source>
        <dbReference type="Pfam" id="PF08281"/>
    </source>
</evidence>
<dbReference type="InterPro" id="IPR013325">
    <property type="entry name" value="RNA_pol_sigma_r2"/>
</dbReference>
<dbReference type="SUPFAM" id="SSF88946">
    <property type="entry name" value="Sigma2 domain of RNA polymerase sigma factors"/>
    <property type="match status" value="1"/>
</dbReference>
<evidence type="ECO:0000313" key="9">
    <source>
        <dbReference type="EMBL" id="NYD38303.1"/>
    </source>
</evidence>
<dbReference type="InterPro" id="IPR036388">
    <property type="entry name" value="WH-like_DNA-bd_sf"/>
</dbReference>
<dbReference type="EMBL" id="JACCBN010000001">
    <property type="protein sequence ID" value="NYD38303.1"/>
    <property type="molecule type" value="Genomic_DNA"/>
</dbReference>
<dbReference type="Gene3D" id="1.10.10.10">
    <property type="entry name" value="Winged helix-like DNA-binding domain superfamily/Winged helix DNA-binding domain"/>
    <property type="match status" value="1"/>
</dbReference>
<sequence length="221" mass="24572">MDDPRSDEALLAAHVAGDPTAFEELVRRYSERLWAFATRILRDSHDASDVVQEAFISAYRNASRWRGEATVTTWLHRIVHHASLDRLRRRRSRPAEPLTDALDLPLHRDPILDRERVLAVEEALGRLPLPQRAAVVLLDMEGMTVAEAAAVLEIKEGTVKSRAARGRYRLAQLLGHLRPEHDTAAHWSDGRPTARIAGNDPTPGDVQAPGGRTRSPSGGDR</sequence>
<evidence type="ECO:0000256" key="6">
    <source>
        <dbReference type="SAM" id="MobiDB-lite"/>
    </source>
</evidence>
<keyword evidence="4" id="KW-0238">DNA-binding</keyword>
<organism evidence="9 10">
    <name type="scientific">Actinomycetospora corticicola</name>
    <dbReference type="NCBI Taxonomy" id="663602"/>
    <lineage>
        <taxon>Bacteria</taxon>
        <taxon>Bacillati</taxon>
        <taxon>Actinomycetota</taxon>
        <taxon>Actinomycetes</taxon>
        <taxon>Pseudonocardiales</taxon>
        <taxon>Pseudonocardiaceae</taxon>
        <taxon>Actinomycetospora</taxon>
    </lineage>
</organism>
<dbReference type="InterPro" id="IPR013249">
    <property type="entry name" value="RNA_pol_sigma70_r4_t2"/>
</dbReference>
<dbReference type="Pfam" id="PF04542">
    <property type="entry name" value="Sigma70_r2"/>
    <property type="match status" value="1"/>
</dbReference>
<evidence type="ECO:0000256" key="3">
    <source>
        <dbReference type="ARBA" id="ARBA00023082"/>
    </source>
</evidence>
<keyword evidence="2" id="KW-0805">Transcription regulation</keyword>
<dbReference type="InterPro" id="IPR014284">
    <property type="entry name" value="RNA_pol_sigma-70_dom"/>
</dbReference>
<keyword evidence="5" id="KW-0804">Transcription</keyword>
<evidence type="ECO:0000256" key="4">
    <source>
        <dbReference type="ARBA" id="ARBA00023125"/>
    </source>
</evidence>
<evidence type="ECO:0000256" key="2">
    <source>
        <dbReference type="ARBA" id="ARBA00023015"/>
    </source>
</evidence>
<dbReference type="InterPro" id="IPR007627">
    <property type="entry name" value="RNA_pol_sigma70_r2"/>
</dbReference>
<evidence type="ECO:0000313" key="10">
    <source>
        <dbReference type="Proteomes" id="UP000535890"/>
    </source>
</evidence>
<evidence type="ECO:0000256" key="1">
    <source>
        <dbReference type="ARBA" id="ARBA00010641"/>
    </source>
</evidence>
<dbReference type="AlphaFoldDB" id="A0A7Y9J7J9"/>
<gene>
    <name evidence="9" type="ORF">BJ983_004405</name>
</gene>
<evidence type="ECO:0000259" key="7">
    <source>
        <dbReference type="Pfam" id="PF04542"/>
    </source>
</evidence>
<dbReference type="NCBIfam" id="NF007225">
    <property type="entry name" value="PRK09643.1"/>
    <property type="match status" value="1"/>
</dbReference>
<dbReference type="PANTHER" id="PTHR43133">
    <property type="entry name" value="RNA POLYMERASE ECF-TYPE SIGMA FACTO"/>
    <property type="match status" value="1"/>
</dbReference>
<comment type="similarity">
    <text evidence="1">Belongs to the sigma-70 factor family. ECF subfamily.</text>
</comment>
<evidence type="ECO:0000256" key="5">
    <source>
        <dbReference type="ARBA" id="ARBA00023163"/>
    </source>
</evidence>
<dbReference type="GO" id="GO:0006352">
    <property type="term" value="P:DNA-templated transcription initiation"/>
    <property type="evidence" value="ECO:0007669"/>
    <property type="project" value="InterPro"/>
</dbReference>
<proteinExistence type="inferred from homology"/>
<feature type="region of interest" description="Disordered" evidence="6">
    <location>
        <begin position="183"/>
        <end position="221"/>
    </location>
</feature>
<dbReference type="NCBIfam" id="TIGR02937">
    <property type="entry name" value="sigma70-ECF"/>
    <property type="match status" value="1"/>
</dbReference>
<dbReference type="GO" id="GO:0016987">
    <property type="term" value="F:sigma factor activity"/>
    <property type="evidence" value="ECO:0007669"/>
    <property type="project" value="UniProtKB-KW"/>
</dbReference>
<feature type="domain" description="RNA polymerase sigma-70 region 2" evidence="7">
    <location>
        <begin position="25"/>
        <end position="92"/>
    </location>
</feature>
<dbReference type="SUPFAM" id="SSF88659">
    <property type="entry name" value="Sigma3 and sigma4 domains of RNA polymerase sigma factors"/>
    <property type="match status" value="1"/>
</dbReference>
<dbReference type="CDD" id="cd06171">
    <property type="entry name" value="Sigma70_r4"/>
    <property type="match status" value="1"/>
</dbReference>
<comment type="caution">
    <text evidence="9">The sequence shown here is derived from an EMBL/GenBank/DDBJ whole genome shotgun (WGS) entry which is preliminary data.</text>
</comment>
<dbReference type="PANTHER" id="PTHR43133:SF50">
    <property type="entry name" value="ECF RNA POLYMERASE SIGMA FACTOR SIGM"/>
    <property type="match status" value="1"/>
</dbReference>
<dbReference type="InterPro" id="IPR039425">
    <property type="entry name" value="RNA_pol_sigma-70-like"/>
</dbReference>
<feature type="domain" description="RNA polymerase sigma factor 70 region 4 type 2" evidence="8">
    <location>
        <begin position="119"/>
        <end position="170"/>
    </location>
</feature>
<reference evidence="9 10" key="1">
    <citation type="submission" date="2020-07" db="EMBL/GenBank/DDBJ databases">
        <title>Sequencing the genomes of 1000 actinobacteria strains.</title>
        <authorList>
            <person name="Klenk H.-P."/>
        </authorList>
    </citation>
    <scope>NUCLEOTIDE SEQUENCE [LARGE SCALE GENOMIC DNA]</scope>
    <source>
        <strain evidence="9 10">DSM 45772</strain>
    </source>
</reference>
<name>A0A7Y9J7J9_9PSEU</name>
<dbReference type="GO" id="GO:0003677">
    <property type="term" value="F:DNA binding"/>
    <property type="evidence" value="ECO:0007669"/>
    <property type="project" value="UniProtKB-KW"/>
</dbReference>
<protein>
    <submittedName>
        <fullName evidence="9">RNA polymerase sigma-70 factor (ECF subfamily)</fullName>
    </submittedName>
</protein>
<keyword evidence="3" id="KW-0731">Sigma factor</keyword>
<dbReference type="Proteomes" id="UP000535890">
    <property type="component" value="Unassembled WGS sequence"/>
</dbReference>
<dbReference type="Pfam" id="PF08281">
    <property type="entry name" value="Sigma70_r4_2"/>
    <property type="match status" value="1"/>
</dbReference>